<evidence type="ECO:0000256" key="2">
    <source>
        <dbReference type="ARBA" id="ARBA00023242"/>
    </source>
</evidence>
<reference evidence="6" key="2">
    <citation type="submission" date="2020-07" db="EMBL/GenBank/DDBJ databases">
        <authorList>
            <person name="Vera ALvarez R."/>
            <person name="Arias-Moreno D.M."/>
            <person name="Jimenez-Jacinto V."/>
            <person name="Jimenez-Bremont J.F."/>
            <person name="Swaminathan K."/>
            <person name="Moose S.P."/>
            <person name="Guerrero-Gonzalez M.L."/>
            <person name="Marino-Ramirez L."/>
            <person name="Landsman D."/>
            <person name="Rodriguez-Kessler M."/>
            <person name="Delgado-Sanchez P."/>
        </authorList>
    </citation>
    <scope>NUCLEOTIDE SEQUENCE</scope>
    <source>
        <tissue evidence="6">Cladode</tissue>
    </source>
</reference>
<feature type="region of interest" description="Disordered" evidence="3">
    <location>
        <begin position="158"/>
        <end position="188"/>
    </location>
</feature>
<dbReference type="Pfam" id="PF00249">
    <property type="entry name" value="Myb_DNA-binding"/>
    <property type="match status" value="1"/>
</dbReference>
<dbReference type="Gene3D" id="1.10.10.60">
    <property type="entry name" value="Homeodomain-like"/>
    <property type="match status" value="1"/>
</dbReference>
<feature type="compositionally biased region" description="Polar residues" evidence="3">
    <location>
        <begin position="170"/>
        <end position="188"/>
    </location>
</feature>
<feature type="region of interest" description="Disordered" evidence="3">
    <location>
        <begin position="677"/>
        <end position="697"/>
    </location>
</feature>
<organism evidence="6">
    <name type="scientific">Opuntia streptacantha</name>
    <name type="common">Prickly pear cactus</name>
    <name type="synonym">Opuntia cardona</name>
    <dbReference type="NCBI Taxonomy" id="393608"/>
    <lineage>
        <taxon>Eukaryota</taxon>
        <taxon>Viridiplantae</taxon>
        <taxon>Streptophyta</taxon>
        <taxon>Embryophyta</taxon>
        <taxon>Tracheophyta</taxon>
        <taxon>Spermatophyta</taxon>
        <taxon>Magnoliopsida</taxon>
        <taxon>eudicotyledons</taxon>
        <taxon>Gunneridae</taxon>
        <taxon>Pentapetalae</taxon>
        <taxon>Caryophyllales</taxon>
        <taxon>Cactineae</taxon>
        <taxon>Cactaceae</taxon>
        <taxon>Opuntioideae</taxon>
        <taxon>Opuntia</taxon>
    </lineage>
</organism>
<evidence type="ECO:0000256" key="3">
    <source>
        <dbReference type="SAM" id="MobiDB-lite"/>
    </source>
</evidence>
<dbReference type="EMBL" id="GISG01033877">
    <property type="protein sequence ID" value="MBA4621404.1"/>
    <property type="molecule type" value="Transcribed_RNA"/>
</dbReference>
<evidence type="ECO:0000259" key="5">
    <source>
        <dbReference type="PROSITE" id="PS51293"/>
    </source>
</evidence>
<feature type="domain" description="SANT" evidence="5">
    <location>
        <begin position="53"/>
        <end position="99"/>
    </location>
</feature>
<dbReference type="SUPFAM" id="SSF46689">
    <property type="entry name" value="Homeodomain-like"/>
    <property type="match status" value="1"/>
</dbReference>
<dbReference type="InterPro" id="IPR055315">
    <property type="entry name" value="Cramped-like"/>
</dbReference>
<feature type="domain" description="Myb-like" evidence="4">
    <location>
        <begin position="45"/>
        <end position="95"/>
    </location>
</feature>
<keyword evidence="2" id="KW-0539">Nucleus</keyword>
<keyword evidence="1" id="KW-0238">DNA-binding</keyword>
<proteinExistence type="predicted"/>
<dbReference type="PROSITE" id="PS50090">
    <property type="entry name" value="MYB_LIKE"/>
    <property type="match status" value="1"/>
</dbReference>
<reference evidence="6" key="1">
    <citation type="journal article" date="2013" name="J. Plant Res.">
        <title>Effect of fungi and light on seed germination of three Opuntia species from semiarid lands of central Mexico.</title>
        <authorList>
            <person name="Delgado-Sanchez P."/>
            <person name="Jimenez-Bremont J.F."/>
            <person name="Guerrero-Gonzalez Mde L."/>
            <person name="Flores J."/>
        </authorList>
    </citation>
    <scope>NUCLEOTIDE SEQUENCE</scope>
    <source>
        <tissue evidence="6">Cladode</tissue>
    </source>
</reference>
<dbReference type="InterPro" id="IPR001005">
    <property type="entry name" value="SANT/Myb"/>
</dbReference>
<name>A0A7C9CQT1_OPUST</name>
<dbReference type="FunFam" id="1.10.10.60:FF:000287">
    <property type="entry name" value="TSL-kinase interacting protein 1"/>
    <property type="match status" value="1"/>
</dbReference>
<dbReference type="GO" id="GO:0005634">
    <property type="term" value="C:nucleus"/>
    <property type="evidence" value="ECO:0007669"/>
    <property type="project" value="TreeGrafter"/>
</dbReference>
<dbReference type="InterPro" id="IPR009057">
    <property type="entry name" value="Homeodomain-like_sf"/>
</dbReference>
<dbReference type="InterPro" id="IPR017884">
    <property type="entry name" value="SANT_dom"/>
</dbReference>
<evidence type="ECO:0000259" key="4">
    <source>
        <dbReference type="PROSITE" id="PS50090"/>
    </source>
</evidence>
<evidence type="ECO:0000256" key="1">
    <source>
        <dbReference type="ARBA" id="ARBA00023125"/>
    </source>
</evidence>
<evidence type="ECO:0000313" key="6">
    <source>
        <dbReference type="EMBL" id="MBA4621404.1"/>
    </source>
</evidence>
<sequence length="793" mass="86065">MQSEEKGPLQCAEHHSPNFNAVDDGRALMLPSSSDNDVLPQTAKRPTRQWAAWTREEEESFFTALRQVGKNFEKITCRVQSKNKDQVRHYYYRLVRRMNKLLGPGLCLDAKNSKDTNAAMLRWWSLLEKYSCKASKLHLKPRRFKIFVEALEHQLLKDRKKSVRKRSSQGEHFSSSSAAFPNQNKSSGNDTRAVKIVVVGSHNIQKTVQGKASLARRTSHIGVSRTNTRGEASPIKSARQRRKSGVISAAAIKRWEKAAMAGVSLVADAAEHLERTAGGNEADPHSGLTLLSIQAVDCGMEQSASARSGLQKNSGDCPVERNVQTSIKLKLQLFPIDESTRKALEMDKHNPHLELTLSARKKITSILEHLDRKWGSSSIASGELMLFPFNVQRENLFEYQRWSQDSVVTAADVYAMVGSPSVFRLRYGWILGTERESAASETPSADCGCHASENERQEVFVGQTHPTVGVNNQYSGNCNSSDKEATSFASGEAHRNPSQCSGVLPKRKQACDVSASWDLVDQRANKTPTVTAGEWADSLTDVSVGDLLTEAPEDVDANCVETPIVGSSRCHGDIPFACDSFDAAIAAHISSQNKTGISGFSQHSSSIWDAEETCDAFSFQKGAASTKQIPSSSDTASLVAGEGTIGSSSACSDGNAQVFSLTSELDLPEEPMALDTVEEDPMEESPPEREETKTSAKDLSSLTDIYWPDSLGPLEIDIPSCKYYSEDVFLSDSLSGLNRLIASSLDAFQNCSLFGLDAKGPPSSSATGSQGGGASFAGKIGTGDNTSARSLPA</sequence>
<dbReference type="GO" id="GO:0003677">
    <property type="term" value="F:DNA binding"/>
    <property type="evidence" value="ECO:0007669"/>
    <property type="project" value="UniProtKB-KW"/>
</dbReference>
<dbReference type="AlphaFoldDB" id="A0A7C9CQT1"/>
<protein>
    <submittedName>
        <fullName evidence="6">Uncharacterized protein</fullName>
    </submittedName>
</protein>
<dbReference type="PROSITE" id="PS51293">
    <property type="entry name" value="SANT"/>
    <property type="match status" value="1"/>
</dbReference>
<feature type="compositionally biased region" description="Basic residues" evidence="3">
    <location>
        <begin position="158"/>
        <end position="167"/>
    </location>
</feature>
<dbReference type="GO" id="GO:0007389">
    <property type="term" value="P:pattern specification process"/>
    <property type="evidence" value="ECO:0007669"/>
    <property type="project" value="TreeGrafter"/>
</dbReference>
<dbReference type="GO" id="GO:0003682">
    <property type="term" value="F:chromatin binding"/>
    <property type="evidence" value="ECO:0007669"/>
    <property type="project" value="InterPro"/>
</dbReference>
<feature type="region of interest" description="Disordered" evidence="3">
    <location>
        <begin position="1"/>
        <end position="46"/>
    </location>
</feature>
<feature type="compositionally biased region" description="Basic and acidic residues" evidence="3">
    <location>
        <begin position="686"/>
        <end position="696"/>
    </location>
</feature>
<feature type="compositionally biased region" description="Basic and acidic residues" evidence="3">
    <location>
        <begin position="1"/>
        <end position="16"/>
    </location>
</feature>
<dbReference type="PANTHER" id="PTHR21677:SF1">
    <property type="entry name" value="PROTEIN CRAMPED-LIKE"/>
    <property type="match status" value="1"/>
</dbReference>
<dbReference type="PANTHER" id="PTHR21677">
    <property type="entry name" value="CRAMPED PROTEIN"/>
    <property type="match status" value="1"/>
</dbReference>
<accession>A0A7C9CQT1</accession>
<feature type="compositionally biased region" description="Polar residues" evidence="3">
    <location>
        <begin position="783"/>
        <end position="793"/>
    </location>
</feature>
<feature type="region of interest" description="Disordered" evidence="3">
    <location>
        <begin position="759"/>
        <end position="793"/>
    </location>
</feature>
<dbReference type="CDD" id="cd00167">
    <property type="entry name" value="SANT"/>
    <property type="match status" value="1"/>
</dbReference>
<dbReference type="SMART" id="SM00717">
    <property type="entry name" value="SANT"/>
    <property type="match status" value="1"/>
</dbReference>